<dbReference type="InParanoid" id="A0A0D1E1H1"/>
<evidence type="ECO:0000256" key="1">
    <source>
        <dbReference type="SAM" id="MobiDB-lite"/>
    </source>
</evidence>
<organism evidence="3 4">
    <name type="scientific">Mycosarcoma maydis</name>
    <name type="common">Corn smut fungus</name>
    <name type="synonym">Ustilago maydis</name>
    <dbReference type="NCBI Taxonomy" id="5270"/>
    <lineage>
        <taxon>Eukaryota</taxon>
        <taxon>Fungi</taxon>
        <taxon>Dikarya</taxon>
        <taxon>Basidiomycota</taxon>
        <taxon>Ustilaginomycotina</taxon>
        <taxon>Ustilaginomycetes</taxon>
        <taxon>Ustilaginales</taxon>
        <taxon>Ustilaginaceae</taxon>
        <taxon>Mycosarcoma</taxon>
    </lineage>
</organism>
<keyword evidence="4" id="KW-1185">Reference proteome</keyword>
<feature type="signal peptide" evidence="2">
    <location>
        <begin position="1"/>
        <end position="20"/>
    </location>
</feature>
<evidence type="ECO:0000313" key="3">
    <source>
        <dbReference type="EMBL" id="KIS69776.1"/>
    </source>
</evidence>
<dbReference type="OrthoDB" id="10526567at2759"/>
<keyword evidence="2" id="KW-0732">Signal</keyword>
<dbReference type="GeneID" id="23563083"/>
<accession>A0A0D1E1H1</accession>
<dbReference type="EMBL" id="CM003144">
    <property type="protein sequence ID" value="KIS69776.1"/>
    <property type="molecule type" value="Genomic_DNA"/>
</dbReference>
<dbReference type="Proteomes" id="UP000000561">
    <property type="component" value="Chromosome 5"/>
</dbReference>
<dbReference type="RefSeq" id="XP_011388624.1">
    <property type="nucleotide sequence ID" value="XM_011390322.1"/>
</dbReference>
<dbReference type="KEGG" id="uma:UMAG_02298"/>
<feature type="compositionally biased region" description="Polar residues" evidence="1">
    <location>
        <begin position="114"/>
        <end position="131"/>
    </location>
</feature>
<proteinExistence type="predicted"/>
<dbReference type="eggNOG" id="ENOG502RDSR">
    <property type="taxonomic scope" value="Eukaryota"/>
</dbReference>
<evidence type="ECO:0000313" key="4">
    <source>
        <dbReference type="Proteomes" id="UP000000561"/>
    </source>
</evidence>
<dbReference type="AlphaFoldDB" id="A0A0D1E1H1"/>
<name>A0A0D1E1H1_MYCMD</name>
<evidence type="ECO:0000256" key="2">
    <source>
        <dbReference type="SAM" id="SignalP"/>
    </source>
</evidence>
<dbReference type="VEuPathDB" id="FungiDB:UMAG_02298"/>
<dbReference type="OMA" id="FQEDIYL"/>
<feature type="chain" id="PRO_5002245130" evidence="2">
    <location>
        <begin position="21"/>
        <end position="297"/>
    </location>
</feature>
<reference evidence="3 4" key="1">
    <citation type="journal article" date="2006" name="Nature">
        <title>Insights from the genome of the biotrophic fungal plant pathogen Ustilago maydis.</title>
        <authorList>
            <person name="Kamper J."/>
            <person name="Kahmann R."/>
            <person name="Bolker M."/>
            <person name="Ma L.J."/>
            <person name="Brefort T."/>
            <person name="Saville B.J."/>
            <person name="Banuett F."/>
            <person name="Kronstad J.W."/>
            <person name="Gold S.E."/>
            <person name="Muller O."/>
            <person name="Perlin M.H."/>
            <person name="Wosten H.A."/>
            <person name="de Vries R."/>
            <person name="Ruiz-Herrera J."/>
            <person name="Reynaga-Pena C.G."/>
            <person name="Snetselaar K."/>
            <person name="McCann M."/>
            <person name="Perez-Martin J."/>
            <person name="Feldbrugge M."/>
            <person name="Basse C.W."/>
            <person name="Steinberg G."/>
            <person name="Ibeas J.I."/>
            <person name="Holloman W."/>
            <person name="Guzman P."/>
            <person name="Farman M."/>
            <person name="Stajich J.E."/>
            <person name="Sentandreu R."/>
            <person name="Gonzalez-Prieto J.M."/>
            <person name="Kennell J.C."/>
            <person name="Molina L."/>
            <person name="Schirawski J."/>
            <person name="Mendoza-Mendoza A."/>
            <person name="Greilinger D."/>
            <person name="Munch K."/>
            <person name="Rossel N."/>
            <person name="Scherer M."/>
            <person name="Vranes M."/>
            <person name="Ladendorf O."/>
            <person name="Vincon V."/>
            <person name="Fuchs U."/>
            <person name="Sandrock B."/>
            <person name="Meng S."/>
            <person name="Ho E.C."/>
            <person name="Cahill M.J."/>
            <person name="Boyce K.J."/>
            <person name="Klose J."/>
            <person name="Klosterman S.J."/>
            <person name="Deelstra H.J."/>
            <person name="Ortiz-Castellanos L."/>
            <person name="Li W."/>
            <person name="Sanchez-Alonso P."/>
            <person name="Schreier P.H."/>
            <person name="Hauser-Hahn I."/>
            <person name="Vaupel M."/>
            <person name="Koopmann E."/>
            <person name="Friedrich G."/>
            <person name="Voss H."/>
            <person name="Schluter T."/>
            <person name="Margolis J."/>
            <person name="Platt D."/>
            <person name="Swimmer C."/>
            <person name="Gnirke A."/>
            <person name="Chen F."/>
            <person name="Vysotskaia V."/>
            <person name="Mannhaupt G."/>
            <person name="Guldener U."/>
            <person name="Munsterkotter M."/>
            <person name="Haase D."/>
            <person name="Oesterheld M."/>
            <person name="Mewes H.W."/>
            <person name="Mauceli E.W."/>
            <person name="DeCaprio D."/>
            <person name="Wade C.M."/>
            <person name="Butler J."/>
            <person name="Young S."/>
            <person name="Jaffe D.B."/>
            <person name="Calvo S."/>
            <person name="Nusbaum C."/>
            <person name="Galagan J."/>
            <person name="Birren B.W."/>
        </authorList>
    </citation>
    <scope>NUCLEOTIDE SEQUENCE [LARGE SCALE GENOMIC DNA]</scope>
    <source>
        <strain evidence="4">DSM 14603 / FGSC 9021 / UM521</strain>
    </source>
</reference>
<protein>
    <submittedName>
        <fullName evidence="3">Uncharacterized protein</fullName>
    </submittedName>
</protein>
<feature type="region of interest" description="Disordered" evidence="1">
    <location>
        <begin position="87"/>
        <end position="143"/>
    </location>
</feature>
<feature type="compositionally biased region" description="Polar residues" evidence="1">
    <location>
        <begin position="93"/>
        <end position="106"/>
    </location>
</feature>
<sequence length="297" mass="32713">MRRVLQLVSLLWLFLGQVHSRPGDNFWEAVHRLSDQDEGSEILHFLQTGHLPSKSASSGQPGSESTPFFTSQPIIADRWYGPKMEAFRPGIRSGTTSEGTSNLVSDHSSERKGTSQSEQMSASAKEASSTPLHKPPQITAPRPLSKLERISILKPVGDKFGLNIRPYTAAEIHPYTGAWLTSELITEAFGTTNTKLRSFQEDIYLLPSKRVQEEPVASKSDGGMAMTGPRNRHIYVWKKIAPPFGAPGFVFQFVGAITAGREARRSLGYLKGFKTAREAIAIGPDSLYNGLYVQPAR</sequence>
<gene>
    <name evidence="3" type="ORF">UMAG_02298</name>
</gene>